<evidence type="ECO:0000256" key="6">
    <source>
        <dbReference type="ARBA" id="ARBA00066985"/>
    </source>
</evidence>
<keyword evidence="11" id="KW-1185">Reference proteome</keyword>
<evidence type="ECO:0000256" key="2">
    <source>
        <dbReference type="ARBA" id="ARBA00022801"/>
    </source>
</evidence>
<comment type="catalytic activity">
    <reaction evidence="3">
        <text>3-(carbamoylamino)propanoate + H2O + 2 H(+) = beta-alanine + NH4(+) + CO2</text>
        <dbReference type="Rhea" id="RHEA:11184"/>
        <dbReference type="ChEBI" id="CHEBI:11892"/>
        <dbReference type="ChEBI" id="CHEBI:15377"/>
        <dbReference type="ChEBI" id="CHEBI:15378"/>
        <dbReference type="ChEBI" id="CHEBI:16526"/>
        <dbReference type="ChEBI" id="CHEBI:28938"/>
        <dbReference type="ChEBI" id="CHEBI:57966"/>
        <dbReference type="EC" id="3.5.1.6"/>
    </reaction>
</comment>
<evidence type="ECO:0000259" key="9">
    <source>
        <dbReference type="PROSITE" id="PS50263"/>
    </source>
</evidence>
<sequence>MDSQQTVDQILKDHVPEELLKKVNKVIYGAEIEEIELPPMDKDLQCELKGYKLPRAKPEEMRAPRIVRVGIIQHGLVLPISDPIKAQRDEIHRKLVRYIEHAAASGVNIVCMQELWTMPMIFCTREKYPWTEFAENALTGPTTELMTKLAVKHGIVIVSAILERDEKNCDIIWNTTVVINADGRVLGKQRKNHIPRNGDFNESTYYMEGNLGHPVFNTTYGKIGVVTCYGRHHPLNWLVYGLNGAEIVFNPSAIVAEQFETLWHVEARCAAISNSYFTCAINRVGTEVYPREFTSGDGKPPHRELGEFFGSSYVTAPNGVRTPSLNRSGDGLLIAELDLNLCRQVKDSWNFPMTRRLDLYSKRLVEAAEPDFEPQIVN</sequence>
<dbReference type="PANTHER" id="PTHR43674:SF2">
    <property type="entry name" value="BETA-UREIDOPROPIONASE"/>
    <property type="match status" value="1"/>
</dbReference>
<dbReference type="InterPro" id="IPR050345">
    <property type="entry name" value="Aliph_Amidase/BUP"/>
</dbReference>
<dbReference type="PANTHER" id="PTHR43674">
    <property type="entry name" value="NITRILASE C965.09-RELATED"/>
    <property type="match status" value="1"/>
</dbReference>
<dbReference type="AlphaFoldDB" id="A0ABD2VW06"/>
<comment type="catalytic activity">
    <reaction evidence="4">
        <text>3-(carbamoylamino)-2-methylpropanoate + H2O + 2 H(+) = (R)-3-amino-2-methylpropanoate + NH4(+) + CO2</text>
        <dbReference type="Rhea" id="RHEA:37339"/>
        <dbReference type="ChEBI" id="CHEBI:15377"/>
        <dbReference type="ChEBI" id="CHEBI:15378"/>
        <dbReference type="ChEBI" id="CHEBI:16526"/>
        <dbReference type="ChEBI" id="CHEBI:28938"/>
        <dbReference type="ChEBI" id="CHEBI:57731"/>
        <dbReference type="ChEBI" id="CHEBI:74414"/>
        <dbReference type="EC" id="3.5.1.6"/>
    </reaction>
</comment>
<dbReference type="SUPFAM" id="SSF56317">
    <property type="entry name" value="Carbon-nitrogen hydrolase"/>
    <property type="match status" value="1"/>
</dbReference>
<gene>
    <name evidence="10" type="ORF">TKK_019338</name>
</gene>
<dbReference type="EMBL" id="JBJJXI010000166">
    <property type="protein sequence ID" value="KAL3384934.1"/>
    <property type="molecule type" value="Genomic_DNA"/>
</dbReference>
<dbReference type="Gene3D" id="3.60.110.10">
    <property type="entry name" value="Carbon-nitrogen hydrolase"/>
    <property type="match status" value="1"/>
</dbReference>
<evidence type="ECO:0000256" key="3">
    <source>
        <dbReference type="ARBA" id="ARBA00050540"/>
    </source>
</evidence>
<reference evidence="10 11" key="1">
    <citation type="journal article" date="2024" name="bioRxiv">
        <title>A reference genome for Trichogramma kaykai: A tiny desert-dwelling parasitoid wasp with competing sex-ratio distorters.</title>
        <authorList>
            <person name="Culotta J."/>
            <person name="Lindsey A.R."/>
        </authorList>
    </citation>
    <scope>NUCLEOTIDE SEQUENCE [LARGE SCALE GENOMIC DNA]</scope>
    <source>
        <strain evidence="10 11">KSX58</strain>
    </source>
</reference>
<evidence type="ECO:0000256" key="7">
    <source>
        <dbReference type="ARBA" id="ARBA00074804"/>
    </source>
</evidence>
<comment type="pathway">
    <text evidence="1">Amino-acid biosynthesis; beta-alanine biosynthesis.</text>
</comment>
<protein>
    <recommendedName>
        <fullName evidence="7">Beta-ureidopropionase</fullName>
        <ecNumber evidence="6">3.5.1.6</ecNumber>
    </recommendedName>
    <alternativeName>
        <fullName evidence="8">N-carbamoyl-beta-alanine amidohydrolase</fullName>
    </alternativeName>
</protein>
<feature type="domain" description="CN hydrolase" evidence="9">
    <location>
        <begin position="67"/>
        <end position="339"/>
    </location>
</feature>
<organism evidence="10 11">
    <name type="scientific">Trichogramma kaykai</name>
    <dbReference type="NCBI Taxonomy" id="54128"/>
    <lineage>
        <taxon>Eukaryota</taxon>
        <taxon>Metazoa</taxon>
        <taxon>Ecdysozoa</taxon>
        <taxon>Arthropoda</taxon>
        <taxon>Hexapoda</taxon>
        <taxon>Insecta</taxon>
        <taxon>Pterygota</taxon>
        <taxon>Neoptera</taxon>
        <taxon>Endopterygota</taxon>
        <taxon>Hymenoptera</taxon>
        <taxon>Apocrita</taxon>
        <taxon>Proctotrupomorpha</taxon>
        <taxon>Chalcidoidea</taxon>
        <taxon>Trichogrammatidae</taxon>
        <taxon>Trichogramma</taxon>
    </lineage>
</organism>
<dbReference type="Proteomes" id="UP001627154">
    <property type="component" value="Unassembled WGS sequence"/>
</dbReference>
<dbReference type="GO" id="GO:0003837">
    <property type="term" value="F:beta-ureidopropionase activity"/>
    <property type="evidence" value="ECO:0007669"/>
    <property type="project" value="UniProtKB-EC"/>
</dbReference>
<name>A0ABD2VW06_9HYME</name>
<accession>A0ABD2VW06</accession>
<evidence type="ECO:0000256" key="1">
    <source>
        <dbReference type="ARBA" id="ARBA00004668"/>
    </source>
</evidence>
<evidence type="ECO:0000313" key="10">
    <source>
        <dbReference type="EMBL" id="KAL3384934.1"/>
    </source>
</evidence>
<evidence type="ECO:0000256" key="5">
    <source>
        <dbReference type="ARBA" id="ARBA00061249"/>
    </source>
</evidence>
<dbReference type="InterPro" id="IPR036526">
    <property type="entry name" value="C-N_Hydrolase_sf"/>
</dbReference>
<evidence type="ECO:0000256" key="4">
    <source>
        <dbReference type="ARBA" id="ARBA00050552"/>
    </source>
</evidence>
<evidence type="ECO:0000256" key="8">
    <source>
        <dbReference type="ARBA" id="ARBA00075038"/>
    </source>
</evidence>
<keyword evidence="2" id="KW-0378">Hydrolase</keyword>
<comment type="similarity">
    <text evidence="5">Belongs to the carbon-nitrogen hydrolase superfamily. BUP family.</text>
</comment>
<comment type="caution">
    <text evidence="10">The sequence shown here is derived from an EMBL/GenBank/DDBJ whole genome shotgun (WGS) entry which is preliminary data.</text>
</comment>
<evidence type="ECO:0000313" key="11">
    <source>
        <dbReference type="Proteomes" id="UP001627154"/>
    </source>
</evidence>
<dbReference type="FunFam" id="3.60.110.10:FF:000008">
    <property type="entry name" value="Beta-alanine synthase"/>
    <property type="match status" value="1"/>
</dbReference>
<dbReference type="PROSITE" id="PS50263">
    <property type="entry name" value="CN_HYDROLASE"/>
    <property type="match status" value="1"/>
</dbReference>
<dbReference type="EC" id="3.5.1.6" evidence="6"/>
<proteinExistence type="inferred from homology"/>
<dbReference type="InterPro" id="IPR003010">
    <property type="entry name" value="C-N_Hydrolase"/>
</dbReference>
<dbReference type="Pfam" id="PF00795">
    <property type="entry name" value="CN_hydrolase"/>
    <property type="match status" value="1"/>
</dbReference>